<evidence type="ECO:0000313" key="1">
    <source>
        <dbReference type="EMBL" id="KAI3740523.1"/>
    </source>
</evidence>
<sequence length="451" mass="51850">MLLLYIMADVMGHGGDGAGDPPIPPWRGPGRHGMDGVLARRKTRGKAKNLELQRQRDKSGRPLTLEFDRAAMYTPVGRPYDLFVRECNFDIEALEKRIEQFRKAHTRKDETWDSYLAYRKYIELEREFELLNDPSPEPSKEVGVFEKVLGSRRGHYKGIVRKPLATATIPPHFNVGQSSQEAPTKDALAQMLEDPRHRDIEMRWQNFYVRTRQSKVVERARVPGIPKMATTLAGTEDLELLRLLSKICNKEEISIGYSFSKNFWKRFAELLSTKVDHRISSSECIRAAKQHNMIYEGNQIICLFYLLTKFYGFAVSIESVLIFCDLRDTPQAIRHPTSKNAEYRTLLHSIYRKVPRLLYPSESGTCSGGPIRSRSSKTCSTSSGMRREDWTDEWKALEPKLYNYLGSLLDTNQLKFDDLDKVAAHFKIYASSSALKIFLEIKVPTKKLEMI</sequence>
<gene>
    <name evidence="1" type="ORF">L2E82_30991</name>
</gene>
<reference evidence="1 2" key="2">
    <citation type="journal article" date="2022" name="Mol. Ecol. Resour.">
        <title>The genomes of chicory, endive, great burdock and yacon provide insights into Asteraceae paleo-polyploidization history and plant inulin production.</title>
        <authorList>
            <person name="Fan W."/>
            <person name="Wang S."/>
            <person name="Wang H."/>
            <person name="Wang A."/>
            <person name="Jiang F."/>
            <person name="Liu H."/>
            <person name="Zhao H."/>
            <person name="Xu D."/>
            <person name="Zhang Y."/>
        </authorList>
    </citation>
    <scope>NUCLEOTIDE SEQUENCE [LARGE SCALE GENOMIC DNA]</scope>
    <source>
        <strain evidence="2">cv. Punajuju</strain>
        <tissue evidence="1">Leaves</tissue>
    </source>
</reference>
<evidence type="ECO:0000313" key="2">
    <source>
        <dbReference type="Proteomes" id="UP001055811"/>
    </source>
</evidence>
<protein>
    <submittedName>
        <fullName evidence="1">Uncharacterized protein</fullName>
    </submittedName>
</protein>
<comment type="caution">
    <text evidence="1">The sequence shown here is derived from an EMBL/GenBank/DDBJ whole genome shotgun (WGS) entry which is preliminary data.</text>
</comment>
<proteinExistence type="predicted"/>
<dbReference type="EMBL" id="CM042013">
    <property type="protein sequence ID" value="KAI3740523.1"/>
    <property type="molecule type" value="Genomic_DNA"/>
</dbReference>
<reference evidence="2" key="1">
    <citation type="journal article" date="2022" name="Mol. Ecol. Resour.">
        <title>The genomes of chicory, endive, great burdock and yacon provide insights into Asteraceae palaeo-polyploidization history and plant inulin production.</title>
        <authorList>
            <person name="Fan W."/>
            <person name="Wang S."/>
            <person name="Wang H."/>
            <person name="Wang A."/>
            <person name="Jiang F."/>
            <person name="Liu H."/>
            <person name="Zhao H."/>
            <person name="Xu D."/>
            <person name="Zhang Y."/>
        </authorList>
    </citation>
    <scope>NUCLEOTIDE SEQUENCE [LARGE SCALE GENOMIC DNA]</scope>
    <source>
        <strain evidence="2">cv. Punajuju</strain>
    </source>
</reference>
<dbReference type="Proteomes" id="UP001055811">
    <property type="component" value="Linkage Group LG05"/>
</dbReference>
<accession>A0ACB9D297</accession>
<organism evidence="1 2">
    <name type="scientific">Cichorium intybus</name>
    <name type="common">Chicory</name>
    <dbReference type="NCBI Taxonomy" id="13427"/>
    <lineage>
        <taxon>Eukaryota</taxon>
        <taxon>Viridiplantae</taxon>
        <taxon>Streptophyta</taxon>
        <taxon>Embryophyta</taxon>
        <taxon>Tracheophyta</taxon>
        <taxon>Spermatophyta</taxon>
        <taxon>Magnoliopsida</taxon>
        <taxon>eudicotyledons</taxon>
        <taxon>Gunneridae</taxon>
        <taxon>Pentapetalae</taxon>
        <taxon>asterids</taxon>
        <taxon>campanulids</taxon>
        <taxon>Asterales</taxon>
        <taxon>Asteraceae</taxon>
        <taxon>Cichorioideae</taxon>
        <taxon>Cichorieae</taxon>
        <taxon>Cichoriinae</taxon>
        <taxon>Cichorium</taxon>
    </lineage>
</organism>
<name>A0ACB9D297_CICIN</name>
<keyword evidence="2" id="KW-1185">Reference proteome</keyword>